<dbReference type="EMBL" id="JACHVP010000001">
    <property type="protein sequence ID" value="MBB2967213.1"/>
    <property type="molecule type" value="Genomic_DNA"/>
</dbReference>
<reference evidence="2 3" key="1">
    <citation type="submission" date="2020-08" db="EMBL/GenBank/DDBJ databases">
        <title>Sequencing the genomes of 1000 actinobacteria strains.</title>
        <authorList>
            <person name="Klenk H.-P."/>
        </authorList>
    </citation>
    <scope>NUCLEOTIDE SEQUENCE [LARGE SCALE GENOMIC DNA]</scope>
    <source>
        <strain evidence="2 3">DSM 20146</strain>
    </source>
</reference>
<dbReference type="Proteomes" id="UP000538196">
    <property type="component" value="Unassembled WGS sequence"/>
</dbReference>
<evidence type="ECO:0000313" key="3">
    <source>
        <dbReference type="Proteomes" id="UP000538196"/>
    </source>
</evidence>
<evidence type="ECO:0000313" key="2">
    <source>
        <dbReference type="EMBL" id="MBB2967213.1"/>
    </source>
</evidence>
<comment type="caution">
    <text evidence="2">The sequence shown here is derived from an EMBL/GenBank/DDBJ whole genome shotgun (WGS) entry which is preliminary data.</text>
</comment>
<dbReference type="CDD" id="cd00085">
    <property type="entry name" value="HNHc"/>
    <property type="match status" value="1"/>
</dbReference>
<organism evidence="2 3">
    <name type="scientific">Leifsonia aquatica</name>
    <name type="common">Corynebacterium aquaticum</name>
    <dbReference type="NCBI Taxonomy" id="144185"/>
    <lineage>
        <taxon>Bacteria</taxon>
        <taxon>Bacillati</taxon>
        <taxon>Actinomycetota</taxon>
        <taxon>Actinomycetes</taxon>
        <taxon>Micrococcales</taxon>
        <taxon>Microbacteriaceae</taxon>
        <taxon>Leifsonia</taxon>
    </lineage>
</organism>
<accession>A0A7W4UVY6</accession>
<dbReference type="SMART" id="SM00507">
    <property type="entry name" value="HNHc"/>
    <property type="match status" value="1"/>
</dbReference>
<dbReference type="AlphaFoldDB" id="A0A7W4UVY6"/>
<keyword evidence="3" id="KW-1185">Reference proteome</keyword>
<evidence type="ECO:0000259" key="1">
    <source>
        <dbReference type="SMART" id="SM00507"/>
    </source>
</evidence>
<dbReference type="InterPro" id="IPR003615">
    <property type="entry name" value="HNH_nuc"/>
</dbReference>
<proteinExistence type="predicted"/>
<dbReference type="Pfam" id="PF13391">
    <property type="entry name" value="HNH_2"/>
    <property type="match status" value="1"/>
</dbReference>
<sequence>MSLTSQVRLRELILAFLVQAGGGARRADVLAGVDSLNRSAWTSDDLRAPASRPFESNWRNRASFERQRMVDLGLLERRADGNWVLTSAGTSLAQRGGATDWRAAESKRRELLWTSLLARGGPADVPAGLIRELGIFSGGRGVYANQELTKSAWAISGAAVSFLHLGHAYADEISSTGIGYHYPTTAKPGRDEAEIASMRSAFEAALPVFVIENGSKGATRTVHRGYIEQLNEVLKVALVTFANDGELPPVPALDHENPFVLVEADAEWTLQRRRARPNQARFAFEVLARYGAKCAVCDVDSVEVMQAAHLRPKASNGSDDPRNGIALCANHHLLFDRLIWGIEPASHRIVLAPGSRSYESLGIAYSNLAHLSMPPHEDAVIDSWSRWQKQHSR</sequence>
<gene>
    <name evidence="2" type="ORF">FHX33_001945</name>
</gene>
<dbReference type="Gene3D" id="1.10.30.50">
    <property type="match status" value="1"/>
</dbReference>
<name>A0A7W4UVY6_LEIAQ</name>
<feature type="domain" description="HNH nuclease" evidence="1">
    <location>
        <begin position="281"/>
        <end position="333"/>
    </location>
</feature>
<protein>
    <recommendedName>
        <fullName evidence="1">HNH nuclease domain-containing protein</fullName>
    </recommendedName>
</protein>
<dbReference type="RefSeq" id="WP_021763766.1">
    <property type="nucleotide sequence ID" value="NZ_JACHVP010000001.1"/>
</dbReference>